<accession>A0A7W9D3N7</accession>
<organism evidence="2 3">
    <name type="scientific">Rhizobium paranaense</name>
    <dbReference type="NCBI Taxonomy" id="1650438"/>
    <lineage>
        <taxon>Bacteria</taxon>
        <taxon>Pseudomonadati</taxon>
        <taxon>Pseudomonadota</taxon>
        <taxon>Alphaproteobacteria</taxon>
        <taxon>Hyphomicrobiales</taxon>
        <taxon>Rhizobiaceae</taxon>
        <taxon>Rhizobium/Agrobacterium group</taxon>
        <taxon>Rhizobium</taxon>
    </lineage>
</organism>
<reference evidence="2 3" key="1">
    <citation type="submission" date="2020-08" db="EMBL/GenBank/DDBJ databases">
        <title>Genomic Encyclopedia of Type Strains, Phase IV (KMG-V): Genome sequencing to study the core and pangenomes of soil and plant-associated prokaryotes.</title>
        <authorList>
            <person name="Whitman W."/>
        </authorList>
    </citation>
    <scope>NUCLEOTIDE SEQUENCE [LARGE SCALE GENOMIC DNA]</scope>
    <source>
        <strain evidence="2 3">SEMIA 4064</strain>
    </source>
</reference>
<feature type="signal peptide" evidence="1">
    <location>
        <begin position="1"/>
        <end position="23"/>
    </location>
</feature>
<keyword evidence="1" id="KW-0732">Signal</keyword>
<protein>
    <recommendedName>
        <fullName evidence="4">DUF1311 domain-containing protein</fullName>
    </recommendedName>
</protein>
<dbReference type="AlphaFoldDB" id="A0A7W9D3N7"/>
<dbReference type="Proteomes" id="UP000549882">
    <property type="component" value="Unassembled WGS sequence"/>
</dbReference>
<feature type="chain" id="PRO_5030702527" description="DUF1311 domain-containing protein" evidence="1">
    <location>
        <begin position="24"/>
        <end position="122"/>
    </location>
</feature>
<sequence>MKPIPMLVVTALTFSGCPGISNAAVAEPLPMPEFDTLLFCRNLTSKMLVKSEQAVETAKCVYQERIAKGQLQNHWSLMTPNAVKNCMKYQEPGRQSYFTFRGCVSYSIGLECMKDAYRCSLK</sequence>
<comment type="caution">
    <text evidence="2">The sequence shown here is derived from an EMBL/GenBank/DDBJ whole genome shotgun (WGS) entry which is preliminary data.</text>
</comment>
<evidence type="ECO:0000313" key="2">
    <source>
        <dbReference type="EMBL" id="MBB5576380.1"/>
    </source>
</evidence>
<gene>
    <name evidence="2" type="ORF">GGD50_005023</name>
</gene>
<proteinExistence type="predicted"/>
<name>A0A7W9D3N7_9HYPH</name>
<evidence type="ECO:0000313" key="3">
    <source>
        <dbReference type="Proteomes" id="UP000549882"/>
    </source>
</evidence>
<evidence type="ECO:0008006" key="4">
    <source>
        <dbReference type="Google" id="ProtNLM"/>
    </source>
</evidence>
<keyword evidence="3" id="KW-1185">Reference proteome</keyword>
<dbReference type="EMBL" id="JACHBI010000012">
    <property type="protein sequence ID" value="MBB5576380.1"/>
    <property type="molecule type" value="Genomic_DNA"/>
</dbReference>
<evidence type="ECO:0000256" key="1">
    <source>
        <dbReference type="SAM" id="SignalP"/>
    </source>
</evidence>
<dbReference type="PROSITE" id="PS51257">
    <property type="entry name" value="PROKAR_LIPOPROTEIN"/>
    <property type="match status" value="1"/>
</dbReference>